<sequence>MAEQIHSKNGLYRYQTKKVLGGVLAGLADKWDLNLTGVRLVVLGILLVVSFWKSFVALFMGSIELAVFYAFITPGLALFISVLVYIILWIILPVRGEEKPLNSQNDNSPESLAAKRIKDAYAQGDYALALHHAQLFIREHPDNHKVQDFQSIAEELLKKIKNYP</sequence>
<proteinExistence type="predicted"/>
<dbReference type="AlphaFoldDB" id="D6STV3"/>
<name>D6STV3_9BACT</name>
<feature type="domain" description="Phage shock protein PspC N-terminal" evidence="2">
    <location>
        <begin position="10"/>
        <end position="94"/>
    </location>
</feature>
<evidence type="ECO:0000259" key="2">
    <source>
        <dbReference type="Pfam" id="PF04024"/>
    </source>
</evidence>
<evidence type="ECO:0000256" key="1">
    <source>
        <dbReference type="SAM" id="Phobius"/>
    </source>
</evidence>
<keyword evidence="4" id="KW-1185">Reference proteome</keyword>
<keyword evidence="1" id="KW-0472">Membrane</keyword>
<keyword evidence="1" id="KW-0812">Transmembrane</keyword>
<dbReference type="InterPro" id="IPR007168">
    <property type="entry name" value="Phageshock_PspC_N"/>
</dbReference>
<evidence type="ECO:0000313" key="4">
    <source>
        <dbReference type="Proteomes" id="UP000005496"/>
    </source>
</evidence>
<dbReference type="Proteomes" id="UP000005496">
    <property type="component" value="Unassembled WGS sequence"/>
</dbReference>
<protein>
    <submittedName>
        <fullName evidence="3">Phage shock protein C, PspC</fullName>
    </submittedName>
</protein>
<feature type="transmembrane region" description="Helical" evidence="1">
    <location>
        <begin position="66"/>
        <end position="92"/>
    </location>
</feature>
<comment type="caution">
    <text evidence="3">The sequence shown here is derived from an EMBL/GenBank/DDBJ whole genome shotgun (WGS) entry which is preliminary data.</text>
</comment>
<accession>D6STV3</accession>
<dbReference type="EMBL" id="ACJN02000003">
    <property type="protein sequence ID" value="EFI34119.1"/>
    <property type="molecule type" value="Genomic_DNA"/>
</dbReference>
<evidence type="ECO:0000313" key="3">
    <source>
        <dbReference type="EMBL" id="EFI34119.1"/>
    </source>
</evidence>
<dbReference type="RefSeq" id="WP_008871468.1">
    <property type="nucleotide sequence ID" value="NZ_ACJN02000003.1"/>
</dbReference>
<keyword evidence="1" id="KW-1133">Transmembrane helix</keyword>
<organism evidence="3 4">
    <name type="scientific">Desulfonatronospira thiodismutans ASO3-1</name>
    <dbReference type="NCBI Taxonomy" id="555779"/>
    <lineage>
        <taxon>Bacteria</taxon>
        <taxon>Pseudomonadati</taxon>
        <taxon>Thermodesulfobacteriota</taxon>
        <taxon>Desulfovibrionia</taxon>
        <taxon>Desulfovibrionales</taxon>
        <taxon>Desulfonatronovibrionaceae</taxon>
        <taxon>Desulfonatronospira</taxon>
    </lineage>
</organism>
<gene>
    <name evidence="3" type="ORF">Dthio_PD1460</name>
</gene>
<feature type="transmembrane region" description="Helical" evidence="1">
    <location>
        <begin position="40"/>
        <end position="60"/>
    </location>
</feature>
<reference evidence="3" key="1">
    <citation type="submission" date="2010-05" db="EMBL/GenBank/DDBJ databases">
        <title>The draft genome of Desulfonatronospira thiodismutans ASO3-1.</title>
        <authorList>
            <consortium name="US DOE Joint Genome Institute (JGI-PGF)"/>
            <person name="Lucas S."/>
            <person name="Copeland A."/>
            <person name="Lapidus A."/>
            <person name="Cheng J.-F."/>
            <person name="Bruce D."/>
            <person name="Goodwin L."/>
            <person name="Pitluck S."/>
            <person name="Chertkov O."/>
            <person name="Brettin T."/>
            <person name="Detter J.C."/>
            <person name="Han C."/>
            <person name="Land M.L."/>
            <person name="Hauser L."/>
            <person name="Kyrpides N."/>
            <person name="Mikhailova N."/>
            <person name="Muyzer G."/>
            <person name="Woyke T."/>
        </authorList>
    </citation>
    <scope>NUCLEOTIDE SEQUENCE [LARGE SCALE GENOMIC DNA]</scope>
    <source>
        <strain evidence="3">ASO3-1</strain>
    </source>
</reference>
<dbReference type="Pfam" id="PF04024">
    <property type="entry name" value="PspC"/>
    <property type="match status" value="1"/>
</dbReference>